<reference evidence="2 3" key="1">
    <citation type="submission" date="2024-03" db="EMBL/GenBank/DDBJ databases">
        <title>Actinomycetospora sp. OC33-EN07, a novel actinomycete isolated from wild orchid (Aerides multiflora).</title>
        <authorList>
            <person name="Suriyachadkun C."/>
        </authorList>
    </citation>
    <scope>NUCLEOTIDE SEQUENCE [LARGE SCALE GENOMIC DNA]</scope>
    <source>
        <strain evidence="2 3">OC33-EN07</strain>
    </source>
</reference>
<keyword evidence="3" id="KW-1185">Reference proteome</keyword>
<evidence type="ECO:0000313" key="3">
    <source>
        <dbReference type="Proteomes" id="UP001369736"/>
    </source>
</evidence>
<accession>A0ABU8MG78</accession>
<proteinExistence type="predicted"/>
<evidence type="ECO:0000313" key="2">
    <source>
        <dbReference type="EMBL" id="MEJ2866097.1"/>
    </source>
</evidence>
<gene>
    <name evidence="2" type="ORF">WCD58_33440</name>
</gene>
<comment type="caution">
    <text evidence="2">The sequence shown here is derived from an EMBL/GenBank/DDBJ whole genome shotgun (WGS) entry which is preliminary data.</text>
</comment>
<name>A0ABU8MG78_9PSEU</name>
<evidence type="ECO:0000256" key="1">
    <source>
        <dbReference type="SAM" id="MobiDB-lite"/>
    </source>
</evidence>
<dbReference type="Proteomes" id="UP001369736">
    <property type="component" value="Unassembled WGS sequence"/>
</dbReference>
<dbReference type="RefSeq" id="WP_337707473.1">
    <property type="nucleotide sequence ID" value="NZ_JBBEGM010000031.1"/>
</dbReference>
<protein>
    <submittedName>
        <fullName evidence="2">Uncharacterized protein</fullName>
    </submittedName>
</protein>
<organism evidence="2 3">
    <name type="scientific">Actinomycetospora flava</name>
    <dbReference type="NCBI Taxonomy" id="3129232"/>
    <lineage>
        <taxon>Bacteria</taxon>
        <taxon>Bacillati</taxon>
        <taxon>Actinomycetota</taxon>
        <taxon>Actinomycetes</taxon>
        <taxon>Pseudonocardiales</taxon>
        <taxon>Pseudonocardiaceae</taxon>
        <taxon>Actinomycetospora</taxon>
    </lineage>
</organism>
<sequence>MTENKLSAAFAAGPDPHRGREEQAAVSAAASWQPDPLLEGARRLLASNDPEDHRRAETVLSGPRRIALADYEAGLRAHLAAGNQLPAEVLAP</sequence>
<feature type="region of interest" description="Disordered" evidence="1">
    <location>
        <begin position="1"/>
        <end position="32"/>
    </location>
</feature>
<dbReference type="EMBL" id="JBBEGM010000031">
    <property type="protein sequence ID" value="MEJ2866097.1"/>
    <property type="molecule type" value="Genomic_DNA"/>
</dbReference>